<dbReference type="RefSeq" id="WP_099036243.1">
    <property type="nucleotide sequence ID" value="NZ_BMGJ01000017.1"/>
</dbReference>
<comment type="caution">
    <text evidence="16">The sequence shown here is derived from an EMBL/GenBank/DDBJ whole genome shotgun (WGS) entry which is preliminary data.</text>
</comment>
<proteinExistence type="inferred from homology"/>
<feature type="domain" description="Peptidase S11 D-Ala-D-Ala carboxypeptidase A C-terminal" evidence="15">
    <location>
        <begin position="281"/>
        <end position="371"/>
    </location>
</feature>
<dbReference type="PRINTS" id="PR00725">
    <property type="entry name" value="DADACBPTASE1"/>
</dbReference>
<feature type="chain" id="PRO_5046737321" description="serine-type D-Ala-D-Ala carboxypeptidase" evidence="14">
    <location>
        <begin position="27"/>
        <end position="390"/>
    </location>
</feature>
<comment type="pathway">
    <text evidence="2">Cell wall biogenesis; peptidoglycan biosynthesis.</text>
</comment>
<accession>A0ABQ1RMX7</accession>
<evidence type="ECO:0000256" key="12">
    <source>
        <dbReference type="ARBA" id="ARBA00034000"/>
    </source>
</evidence>
<dbReference type="PANTHER" id="PTHR21581:SF6">
    <property type="entry name" value="TRAFFICKING PROTEIN PARTICLE COMPLEX SUBUNIT 12"/>
    <property type="match status" value="1"/>
</dbReference>
<evidence type="ECO:0000256" key="10">
    <source>
        <dbReference type="ARBA" id="ARBA00022984"/>
    </source>
</evidence>
<keyword evidence="10" id="KW-0573">Peptidoglycan synthesis</keyword>
<dbReference type="SUPFAM" id="SSF69189">
    <property type="entry name" value="Penicillin-binding protein associated domain"/>
    <property type="match status" value="1"/>
</dbReference>
<sequence length="390" mass="42945">MQAITGFSVRLIFSIFFSFVSVTATAAVVIPSAPEVAAKGYVLMDYQTGKLIASKNADMRLAPASLTKIMTAYVIGQELKSGAITMQDMVTVSENAWAKNFPESSKMFIEVGKQISVSDLLRGIIVQSGNDACVAMAEHIAGSEDAFASMMNSYAEKLGMTSTHFANSHGLDNPEQFTSPRDMGILSAALINDVPQVYAIYSEKEFTFNGIKQYNRNSLLWDRSLNVDGVKTGHTSEAGYSLITSAIQDDMRLISAVMGTESERSRKEENRKLLKYGFRFFETIVPYQAGESFVAHKIYMGDRDTVDLGIMQDTPITIPRGQSKNLQANFELDKKLEAPLEKGQVVGTLYLQLDGEDVANYPLVTLQQVNEGGIFKRLMDYAKLKLGFEG</sequence>
<dbReference type="EMBL" id="BMGJ01000017">
    <property type="protein sequence ID" value="GGD75885.1"/>
    <property type="molecule type" value="Genomic_DNA"/>
</dbReference>
<comment type="function">
    <text evidence="1">Removes C-terminal D-alanyl residues from sugar-peptide cell wall precursors.</text>
</comment>
<evidence type="ECO:0000256" key="9">
    <source>
        <dbReference type="ARBA" id="ARBA00022960"/>
    </source>
</evidence>
<keyword evidence="6" id="KW-0645">Protease</keyword>
<evidence type="ECO:0000256" key="1">
    <source>
        <dbReference type="ARBA" id="ARBA00003217"/>
    </source>
</evidence>
<dbReference type="Pfam" id="PF07943">
    <property type="entry name" value="PBP5_C"/>
    <property type="match status" value="1"/>
</dbReference>
<dbReference type="InterPro" id="IPR018044">
    <property type="entry name" value="Peptidase_S11"/>
</dbReference>
<dbReference type="PANTHER" id="PTHR21581">
    <property type="entry name" value="D-ALANYL-D-ALANINE CARBOXYPEPTIDASE"/>
    <property type="match status" value="1"/>
</dbReference>
<evidence type="ECO:0000313" key="17">
    <source>
        <dbReference type="Proteomes" id="UP000614272"/>
    </source>
</evidence>
<organism evidence="16 17">
    <name type="scientific">Lacimicrobium alkaliphilum</name>
    <dbReference type="NCBI Taxonomy" id="1526571"/>
    <lineage>
        <taxon>Bacteria</taxon>
        <taxon>Pseudomonadati</taxon>
        <taxon>Pseudomonadota</taxon>
        <taxon>Gammaproteobacteria</taxon>
        <taxon>Alteromonadales</taxon>
        <taxon>Alteromonadaceae</taxon>
        <taxon>Lacimicrobium</taxon>
    </lineage>
</organism>
<gene>
    <name evidence="16" type="ORF">GCM10011357_33610</name>
</gene>
<evidence type="ECO:0000256" key="14">
    <source>
        <dbReference type="SAM" id="SignalP"/>
    </source>
</evidence>
<evidence type="ECO:0000256" key="3">
    <source>
        <dbReference type="ARBA" id="ARBA00007164"/>
    </source>
</evidence>
<dbReference type="EC" id="3.4.16.4" evidence="4"/>
<keyword evidence="17" id="KW-1185">Reference proteome</keyword>
<dbReference type="InterPro" id="IPR012338">
    <property type="entry name" value="Beta-lactam/transpept-like"/>
</dbReference>
<dbReference type="Gene3D" id="2.60.410.10">
    <property type="entry name" value="D-Ala-D-Ala carboxypeptidase, C-terminal domain"/>
    <property type="match status" value="1"/>
</dbReference>
<evidence type="ECO:0000256" key="4">
    <source>
        <dbReference type="ARBA" id="ARBA00012448"/>
    </source>
</evidence>
<evidence type="ECO:0000256" key="2">
    <source>
        <dbReference type="ARBA" id="ARBA00004752"/>
    </source>
</evidence>
<protein>
    <recommendedName>
        <fullName evidence="4">serine-type D-Ala-D-Ala carboxypeptidase</fullName>
        <ecNumber evidence="4">3.4.16.4</ecNumber>
    </recommendedName>
</protein>
<keyword evidence="5 16" id="KW-0121">Carboxypeptidase</keyword>
<evidence type="ECO:0000313" key="16">
    <source>
        <dbReference type="EMBL" id="GGD75885.1"/>
    </source>
</evidence>
<comment type="similarity">
    <text evidence="3 13">Belongs to the peptidase S11 family.</text>
</comment>
<dbReference type="SMART" id="SM00936">
    <property type="entry name" value="PBP5_C"/>
    <property type="match status" value="1"/>
</dbReference>
<dbReference type="InterPro" id="IPR015956">
    <property type="entry name" value="Peniciliin-bd_prot_C_sf"/>
</dbReference>
<dbReference type="Gene3D" id="3.40.710.10">
    <property type="entry name" value="DD-peptidase/beta-lactamase superfamily"/>
    <property type="match status" value="1"/>
</dbReference>
<evidence type="ECO:0000259" key="15">
    <source>
        <dbReference type="SMART" id="SM00936"/>
    </source>
</evidence>
<dbReference type="InterPro" id="IPR001967">
    <property type="entry name" value="Peptidase_S11_N"/>
</dbReference>
<name>A0ABQ1RMX7_9ALTE</name>
<keyword evidence="9" id="KW-0133">Cell shape</keyword>
<dbReference type="SUPFAM" id="SSF56601">
    <property type="entry name" value="beta-lactamase/transpeptidase-like"/>
    <property type="match status" value="1"/>
</dbReference>
<evidence type="ECO:0000256" key="8">
    <source>
        <dbReference type="ARBA" id="ARBA00022801"/>
    </source>
</evidence>
<comment type="catalytic activity">
    <reaction evidence="12">
        <text>Preferential cleavage: (Ac)2-L-Lys-D-Ala-|-D-Ala. Also transpeptidation of peptidyl-alanyl moieties that are N-acyl substituents of D-alanine.</text>
        <dbReference type="EC" id="3.4.16.4"/>
    </reaction>
</comment>
<reference evidence="17" key="1">
    <citation type="journal article" date="2019" name="Int. J. Syst. Evol. Microbiol.">
        <title>The Global Catalogue of Microorganisms (GCM) 10K type strain sequencing project: providing services to taxonomists for standard genome sequencing and annotation.</title>
        <authorList>
            <consortium name="The Broad Institute Genomics Platform"/>
            <consortium name="The Broad Institute Genome Sequencing Center for Infectious Disease"/>
            <person name="Wu L."/>
            <person name="Ma J."/>
        </authorList>
    </citation>
    <scope>NUCLEOTIDE SEQUENCE [LARGE SCALE GENOMIC DNA]</scope>
    <source>
        <strain evidence="17">CGMCC 1.12923</strain>
    </source>
</reference>
<keyword evidence="7 14" id="KW-0732">Signal</keyword>
<dbReference type="GO" id="GO:0004180">
    <property type="term" value="F:carboxypeptidase activity"/>
    <property type="evidence" value="ECO:0007669"/>
    <property type="project" value="UniProtKB-KW"/>
</dbReference>
<keyword evidence="11" id="KW-0961">Cell wall biogenesis/degradation</keyword>
<evidence type="ECO:0000256" key="11">
    <source>
        <dbReference type="ARBA" id="ARBA00023316"/>
    </source>
</evidence>
<evidence type="ECO:0000256" key="13">
    <source>
        <dbReference type="RuleBase" id="RU004016"/>
    </source>
</evidence>
<dbReference type="InterPro" id="IPR012907">
    <property type="entry name" value="Peptidase_S11_C"/>
</dbReference>
<evidence type="ECO:0000256" key="6">
    <source>
        <dbReference type="ARBA" id="ARBA00022670"/>
    </source>
</evidence>
<feature type="signal peptide" evidence="14">
    <location>
        <begin position="1"/>
        <end position="26"/>
    </location>
</feature>
<dbReference type="Proteomes" id="UP000614272">
    <property type="component" value="Unassembled WGS sequence"/>
</dbReference>
<evidence type="ECO:0000256" key="5">
    <source>
        <dbReference type="ARBA" id="ARBA00022645"/>
    </source>
</evidence>
<dbReference type="InterPro" id="IPR037167">
    <property type="entry name" value="Peptidase_S11_C_sf"/>
</dbReference>
<evidence type="ECO:0000256" key="7">
    <source>
        <dbReference type="ARBA" id="ARBA00022729"/>
    </source>
</evidence>
<keyword evidence="8" id="KW-0378">Hydrolase</keyword>
<dbReference type="Pfam" id="PF00768">
    <property type="entry name" value="Peptidase_S11"/>
    <property type="match status" value="1"/>
</dbReference>